<dbReference type="Proteomes" id="UP000494106">
    <property type="component" value="Unassembled WGS sequence"/>
</dbReference>
<dbReference type="AlphaFoldDB" id="A0A8S0YUN3"/>
<evidence type="ECO:0000313" key="3">
    <source>
        <dbReference type="Proteomes" id="UP000494106"/>
    </source>
</evidence>
<keyword evidence="3" id="KW-1185">Reference proteome</keyword>
<proteinExistence type="predicted"/>
<feature type="compositionally biased region" description="Basic and acidic residues" evidence="1">
    <location>
        <begin position="1"/>
        <end position="28"/>
    </location>
</feature>
<feature type="compositionally biased region" description="Basic residues" evidence="1">
    <location>
        <begin position="63"/>
        <end position="84"/>
    </location>
</feature>
<sequence>MNDGKKHNENKKNSKDEKRTRKEKDKGNRRSQVRSNTKWRWAGHLARYIDKRWTVETTIWKRPMGKRKRSRREAKLKIGKHGVGWRRPTPKVGFQQQNKII</sequence>
<gene>
    <name evidence="2" type="ORF">APLA_LOCUS1601</name>
</gene>
<feature type="region of interest" description="Disordered" evidence="1">
    <location>
        <begin position="63"/>
        <end position="101"/>
    </location>
</feature>
<reference evidence="2 3" key="1">
    <citation type="submission" date="2020-04" db="EMBL/GenBank/DDBJ databases">
        <authorList>
            <person name="Wallbank WR R."/>
            <person name="Pardo Diaz C."/>
            <person name="Kozak K."/>
            <person name="Martin S."/>
            <person name="Jiggins C."/>
            <person name="Moest M."/>
            <person name="Warren A I."/>
            <person name="Byers J.R.P. K."/>
            <person name="Montejo-Kovacevich G."/>
            <person name="Yen C E."/>
        </authorList>
    </citation>
    <scope>NUCLEOTIDE SEQUENCE [LARGE SCALE GENOMIC DNA]</scope>
</reference>
<organism evidence="2 3">
    <name type="scientific">Arctia plantaginis</name>
    <name type="common">Wood tiger moth</name>
    <name type="synonym">Phalaena plantaginis</name>
    <dbReference type="NCBI Taxonomy" id="874455"/>
    <lineage>
        <taxon>Eukaryota</taxon>
        <taxon>Metazoa</taxon>
        <taxon>Ecdysozoa</taxon>
        <taxon>Arthropoda</taxon>
        <taxon>Hexapoda</taxon>
        <taxon>Insecta</taxon>
        <taxon>Pterygota</taxon>
        <taxon>Neoptera</taxon>
        <taxon>Endopterygota</taxon>
        <taxon>Lepidoptera</taxon>
        <taxon>Glossata</taxon>
        <taxon>Ditrysia</taxon>
        <taxon>Noctuoidea</taxon>
        <taxon>Erebidae</taxon>
        <taxon>Arctiinae</taxon>
        <taxon>Arctia</taxon>
    </lineage>
</organism>
<dbReference type="EMBL" id="CADEBC010000135">
    <property type="protein sequence ID" value="CAB3223379.1"/>
    <property type="molecule type" value="Genomic_DNA"/>
</dbReference>
<evidence type="ECO:0000256" key="1">
    <source>
        <dbReference type="SAM" id="MobiDB-lite"/>
    </source>
</evidence>
<protein>
    <submittedName>
        <fullName evidence="2">Uncharacterized protein</fullName>
    </submittedName>
</protein>
<accession>A0A8S0YUN3</accession>
<evidence type="ECO:0000313" key="2">
    <source>
        <dbReference type="EMBL" id="CAB3223379.1"/>
    </source>
</evidence>
<dbReference type="OrthoDB" id="8193815at2759"/>
<comment type="caution">
    <text evidence="2">The sequence shown here is derived from an EMBL/GenBank/DDBJ whole genome shotgun (WGS) entry which is preliminary data.</text>
</comment>
<feature type="region of interest" description="Disordered" evidence="1">
    <location>
        <begin position="1"/>
        <end position="38"/>
    </location>
</feature>
<name>A0A8S0YUN3_ARCPL</name>